<dbReference type="PANTHER" id="PTHR31343:SF4">
    <property type="entry name" value="DUF789 DOMAIN-CONTAINING PROTEIN"/>
    <property type="match status" value="1"/>
</dbReference>
<keyword evidence="3" id="KW-1185">Reference proteome</keyword>
<dbReference type="AlphaFoldDB" id="S8E0T2"/>
<accession>S8E0T2</accession>
<dbReference type="EMBL" id="AUSU01002186">
    <property type="protein sequence ID" value="EPS69298.1"/>
    <property type="molecule type" value="Genomic_DNA"/>
</dbReference>
<evidence type="ECO:0000313" key="2">
    <source>
        <dbReference type="EMBL" id="EPS69298.1"/>
    </source>
</evidence>
<dbReference type="PANTHER" id="PTHR31343">
    <property type="entry name" value="T15D22.8"/>
    <property type="match status" value="1"/>
</dbReference>
<feature type="non-terminal residue" evidence="2">
    <location>
        <position position="1"/>
    </location>
</feature>
<sequence length="284" mass="32041">QVSTRPQRNRDFNSAPFYYLEDLWEAFSEWSVYGAGVHLLLNGKEPIEQFYVPFLSGIQLYADKSTPSSRIMGPSEDPISDSEVDKRGKSALSPNMNRLALPENSSVSSASQDEDNSPGVPFFQYMEHEQPYNRRPFSDKMSSLASQSADLSKCRSSDLHPMSWMCVAWYPIYRIPVGPTLQDLDASFLTFHLLSTQPRSTTPAQFHAPNSRTVHGIVDSSPRISLPVFALSSYKLSGSILSPSAAHEVEQEDNLSQAADKWTRRTKVNLPDYQFFRSHSYSQR</sequence>
<gene>
    <name evidence="2" type="ORF">M569_05466</name>
</gene>
<dbReference type="Proteomes" id="UP000015453">
    <property type="component" value="Unassembled WGS sequence"/>
</dbReference>
<comment type="caution">
    <text evidence="2">The sequence shown here is derived from an EMBL/GenBank/DDBJ whole genome shotgun (WGS) entry which is preliminary data.</text>
</comment>
<evidence type="ECO:0000313" key="3">
    <source>
        <dbReference type="Proteomes" id="UP000015453"/>
    </source>
</evidence>
<evidence type="ECO:0000256" key="1">
    <source>
        <dbReference type="SAM" id="MobiDB-lite"/>
    </source>
</evidence>
<proteinExistence type="predicted"/>
<feature type="non-terminal residue" evidence="2">
    <location>
        <position position="284"/>
    </location>
</feature>
<feature type="region of interest" description="Disordered" evidence="1">
    <location>
        <begin position="66"/>
        <end position="98"/>
    </location>
</feature>
<organism evidence="2 3">
    <name type="scientific">Genlisea aurea</name>
    <dbReference type="NCBI Taxonomy" id="192259"/>
    <lineage>
        <taxon>Eukaryota</taxon>
        <taxon>Viridiplantae</taxon>
        <taxon>Streptophyta</taxon>
        <taxon>Embryophyta</taxon>
        <taxon>Tracheophyta</taxon>
        <taxon>Spermatophyta</taxon>
        <taxon>Magnoliopsida</taxon>
        <taxon>eudicotyledons</taxon>
        <taxon>Gunneridae</taxon>
        <taxon>Pentapetalae</taxon>
        <taxon>asterids</taxon>
        <taxon>lamiids</taxon>
        <taxon>Lamiales</taxon>
        <taxon>Lentibulariaceae</taxon>
        <taxon>Genlisea</taxon>
    </lineage>
</organism>
<protein>
    <submittedName>
        <fullName evidence="2">Uncharacterized protein</fullName>
    </submittedName>
</protein>
<feature type="region of interest" description="Disordered" evidence="1">
    <location>
        <begin position="103"/>
        <end position="122"/>
    </location>
</feature>
<dbReference type="Pfam" id="PF05623">
    <property type="entry name" value="DUF789"/>
    <property type="match status" value="1"/>
</dbReference>
<reference evidence="2 3" key="1">
    <citation type="journal article" date="2013" name="BMC Genomics">
        <title>The miniature genome of a carnivorous plant Genlisea aurea contains a low number of genes and short non-coding sequences.</title>
        <authorList>
            <person name="Leushkin E.V."/>
            <person name="Sutormin R.A."/>
            <person name="Nabieva E.R."/>
            <person name="Penin A.A."/>
            <person name="Kondrashov A.S."/>
            <person name="Logacheva M.D."/>
        </authorList>
    </citation>
    <scope>NUCLEOTIDE SEQUENCE [LARGE SCALE GENOMIC DNA]</scope>
</reference>
<dbReference type="OrthoDB" id="1716402at2759"/>
<name>S8E0T2_9LAMI</name>
<dbReference type="InterPro" id="IPR008507">
    <property type="entry name" value="DUF789"/>
</dbReference>